<feature type="transmembrane region" description="Helical" evidence="4">
    <location>
        <begin position="153"/>
        <end position="173"/>
    </location>
</feature>
<evidence type="ECO:0008006" key="7">
    <source>
        <dbReference type="Google" id="ProtNLM"/>
    </source>
</evidence>
<keyword evidence="1 4" id="KW-0812">Transmembrane</keyword>
<sequence>MEGNCGRQLSDYLANMLYLHLVSQTSSPLMEQNKIYFQSIQMRYKLIALLVLQLCFAGITAANQGFFFLGLYYVSPTFASAITFLMALALRLEHTNITRKDGLAKVMGTIASVGGATIITLYKSLPLLNQTEPIQGRTPLTEEMSSSTDMQNWKWGCIYLLGHCLAWATWMVFQAPMLKKYPVKLTLTSFTCFFGLIQFLVITAFVETEFENWKIQSGEELFTILYAPLQTLDAVKATLVLGDQLYSGGIIGALLNMLGLYSVLWGKNEENRVVNHREVLKKPLLEADIKEDYGIALYRHRLIGTLMLRT</sequence>
<evidence type="ECO:0000313" key="6">
    <source>
        <dbReference type="Proteomes" id="UP000250321"/>
    </source>
</evidence>
<protein>
    <recommendedName>
        <fullName evidence="7">WAT1-related protein</fullName>
    </recommendedName>
</protein>
<keyword evidence="3 4" id="KW-0472">Membrane</keyword>
<dbReference type="STRING" id="2094558.A0A314Y6Y4"/>
<dbReference type="GO" id="GO:0022857">
    <property type="term" value="F:transmembrane transporter activity"/>
    <property type="evidence" value="ECO:0007669"/>
    <property type="project" value="InterPro"/>
</dbReference>
<keyword evidence="2 4" id="KW-1133">Transmembrane helix</keyword>
<dbReference type="PANTHER" id="PTHR31218">
    <property type="entry name" value="WAT1-RELATED PROTEIN"/>
    <property type="match status" value="1"/>
</dbReference>
<dbReference type="OrthoDB" id="1728340at2759"/>
<dbReference type="Proteomes" id="UP000250321">
    <property type="component" value="Unassembled WGS sequence"/>
</dbReference>
<gene>
    <name evidence="5" type="ORF">Pyn_18546</name>
</gene>
<proteinExistence type="predicted"/>
<reference evidence="5 6" key="1">
    <citation type="submission" date="2018-02" db="EMBL/GenBank/DDBJ databases">
        <title>Draft genome of wild Prunus yedoensis var. nudiflora.</title>
        <authorList>
            <person name="Baek S."/>
            <person name="Kim J.-H."/>
            <person name="Choi K."/>
            <person name="Kim G.-B."/>
            <person name="Cho A."/>
            <person name="Jang H."/>
            <person name="Shin C.-H."/>
            <person name="Yu H.-J."/>
            <person name="Mun J.-H."/>
        </authorList>
    </citation>
    <scope>NUCLEOTIDE SEQUENCE [LARGE SCALE GENOMIC DNA]</scope>
    <source>
        <strain evidence="6">cv. Jeju island</strain>
        <tissue evidence="5">Leaf</tissue>
    </source>
</reference>
<organism evidence="5 6">
    <name type="scientific">Prunus yedoensis var. nudiflora</name>
    <dbReference type="NCBI Taxonomy" id="2094558"/>
    <lineage>
        <taxon>Eukaryota</taxon>
        <taxon>Viridiplantae</taxon>
        <taxon>Streptophyta</taxon>
        <taxon>Embryophyta</taxon>
        <taxon>Tracheophyta</taxon>
        <taxon>Spermatophyta</taxon>
        <taxon>Magnoliopsida</taxon>
        <taxon>eudicotyledons</taxon>
        <taxon>Gunneridae</taxon>
        <taxon>Pentapetalae</taxon>
        <taxon>rosids</taxon>
        <taxon>fabids</taxon>
        <taxon>Rosales</taxon>
        <taxon>Rosaceae</taxon>
        <taxon>Amygdaloideae</taxon>
        <taxon>Amygdaleae</taxon>
        <taxon>Prunus</taxon>
    </lineage>
</organism>
<feature type="transmembrane region" description="Helical" evidence="4">
    <location>
        <begin position="245"/>
        <end position="264"/>
    </location>
</feature>
<feature type="transmembrane region" description="Helical" evidence="4">
    <location>
        <begin position="72"/>
        <end position="90"/>
    </location>
</feature>
<feature type="transmembrane region" description="Helical" evidence="4">
    <location>
        <begin position="46"/>
        <end position="66"/>
    </location>
</feature>
<dbReference type="AlphaFoldDB" id="A0A314Y6Y4"/>
<dbReference type="InterPro" id="IPR030184">
    <property type="entry name" value="WAT1-related"/>
</dbReference>
<name>A0A314Y6Y4_PRUYE</name>
<dbReference type="GO" id="GO:0016020">
    <property type="term" value="C:membrane"/>
    <property type="evidence" value="ECO:0007669"/>
    <property type="project" value="InterPro"/>
</dbReference>
<keyword evidence="6" id="KW-1185">Reference proteome</keyword>
<evidence type="ECO:0000256" key="4">
    <source>
        <dbReference type="SAM" id="Phobius"/>
    </source>
</evidence>
<feature type="transmembrane region" description="Helical" evidence="4">
    <location>
        <begin position="185"/>
        <end position="206"/>
    </location>
</feature>
<evidence type="ECO:0000256" key="3">
    <source>
        <dbReference type="ARBA" id="ARBA00023136"/>
    </source>
</evidence>
<accession>A0A314Y6Y4</accession>
<dbReference type="EMBL" id="PJQY01001709">
    <property type="protein sequence ID" value="PQQ00331.1"/>
    <property type="molecule type" value="Genomic_DNA"/>
</dbReference>
<comment type="caution">
    <text evidence="5">The sequence shown here is derived from an EMBL/GenBank/DDBJ whole genome shotgun (WGS) entry which is preliminary data.</text>
</comment>
<feature type="transmembrane region" description="Helical" evidence="4">
    <location>
        <begin position="102"/>
        <end position="122"/>
    </location>
</feature>
<evidence type="ECO:0000256" key="1">
    <source>
        <dbReference type="ARBA" id="ARBA00022692"/>
    </source>
</evidence>
<evidence type="ECO:0000313" key="5">
    <source>
        <dbReference type="EMBL" id="PQQ00331.1"/>
    </source>
</evidence>
<evidence type="ECO:0000256" key="2">
    <source>
        <dbReference type="ARBA" id="ARBA00022989"/>
    </source>
</evidence>